<dbReference type="AlphaFoldDB" id="A0A915D5X4"/>
<name>A0A915D5X4_9BILA</name>
<feature type="signal peptide" evidence="1">
    <location>
        <begin position="1"/>
        <end position="20"/>
    </location>
</feature>
<protein>
    <submittedName>
        <fullName evidence="3">Uncharacterized protein</fullName>
    </submittedName>
</protein>
<feature type="chain" id="PRO_5038100105" evidence="1">
    <location>
        <begin position="21"/>
        <end position="112"/>
    </location>
</feature>
<keyword evidence="1" id="KW-0732">Signal</keyword>
<evidence type="ECO:0000313" key="2">
    <source>
        <dbReference type="Proteomes" id="UP000887574"/>
    </source>
</evidence>
<dbReference type="WBParaSite" id="jg15736">
    <property type="protein sequence ID" value="jg15736"/>
    <property type="gene ID" value="jg15736"/>
</dbReference>
<dbReference type="Proteomes" id="UP000887574">
    <property type="component" value="Unplaced"/>
</dbReference>
<organism evidence="2 3">
    <name type="scientific">Ditylenchus dipsaci</name>
    <dbReference type="NCBI Taxonomy" id="166011"/>
    <lineage>
        <taxon>Eukaryota</taxon>
        <taxon>Metazoa</taxon>
        <taxon>Ecdysozoa</taxon>
        <taxon>Nematoda</taxon>
        <taxon>Chromadorea</taxon>
        <taxon>Rhabditida</taxon>
        <taxon>Tylenchina</taxon>
        <taxon>Tylenchomorpha</taxon>
        <taxon>Sphaerularioidea</taxon>
        <taxon>Anguinidae</taxon>
        <taxon>Anguininae</taxon>
        <taxon>Ditylenchus</taxon>
    </lineage>
</organism>
<evidence type="ECO:0000313" key="3">
    <source>
        <dbReference type="WBParaSite" id="jg15736"/>
    </source>
</evidence>
<accession>A0A915D5X4</accession>
<reference evidence="3" key="1">
    <citation type="submission" date="2022-11" db="UniProtKB">
        <authorList>
            <consortium name="WormBaseParasite"/>
        </authorList>
    </citation>
    <scope>IDENTIFICATION</scope>
</reference>
<keyword evidence="2" id="KW-1185">Reference proteome</keyword>
<proteinExistence type="predicted"/>
<sequence length="112" mass="11545">MPFKAAALPLLLRLLMSVGCNRPETVPELPARPAVAAVVLAVASGGAAVVAEKRLPAYLLGYQPLGAVTEGFVDVAAVVSVAPEQAKQNCELNCLDFVAAAESQKSTENGKI</sequence>
<evidence type="ECO:0000256" key="1">
    <source>
        <dbReference type="SAM" id="SignalP"/>
    </source>
</evidence>